<feature type="transmembrane region" description="Helical" evidence="4">
    <location>
        <begin position="305"/>
        <end position="324"/>
    </location>
</feature>
<dbReference type="Pfam" id="PF02685">
    <property type="entry name" value="Glucokinase"/>
    <property type="match status" value="1"/>
</dbReference>
<dbReference type="Proteomes" id="UP000708298">
    <property type="component" value="Unassembled WGS sequence"/>
</dbReference>
<reference evidence="5" key="2">
    <citation type="submission" date="2021-01" db="EMBL/GenBank/DDBJ databases">
        <authorList>
            <person name="Mieszkin S."/>
            <person name="Pouder E."/>
            <person name="Alain K."/>
        </authorList>
    </citation>
    <scope>NUCLEOTIDE SEQUENCE</scope>
    <source>
        <strain evidence="5">HW T2.11</strain>
    </source>
</reference>
<name>A0A963YR29_9PROT</name>
<dbReference type="InterPro" id="IPR043129">
    <property type="entry name" value="ATPase_NBD"/>
</dbReference>
<keyword evidence="4" id="KW-1133">Transmembrane helix</keyword>
<dbReference type="GO" id="GO:0005536">
    <property type="term" value="F:D-glucose binding"/>
    <property type="evidence" value="ECO:0007669"/>
    <property type="project" value="InterPro"/>
</dbReference>
<evidence type="ECO:0000256" key="1">
    <source>
        <dbReference type="ARBA" id="ARBA00022679"/>
    </source>
</evidence>
<sequence>MLIAGDVGGTKTRLALIDAARGPRDFVAEEEFPSQDYPGLEPIIEKFLANKGVEVTSAAFDVAGPVIDGHAHLTNLPWNLDEKVLAREMKLERVSLLNDLKAIAHAVPHLLPEETTVINPGRAVQNAAIGIMAPGTGLGEAFLIWTGDKYIACESEGGHTDFAPINQIQDGLWSYITDRFRHAGYERVCAGSGVPNVYDFVRSRDPAAESPAFAAKLHEAHDRTPLIMNAALHDADNNPLAAETMRIVIDIWGAEAGNLALKVMATGGIYLAGGMPPRLVPQLQDGAFMQTFAAKGRFANMLRNVPVHIIMINAALLGVAIYGLEQAAAK</sequence>
<comment type="similarity">
    <text evidence="3">Belongs to the bacterial glucokinase family.</text>
</comment>
<comment type="caution">
    <text evidence="5">The sequence shown here is derived from an EMBL/GenBank/DDBJ whole genome shotgun (WGS) entry which is preliminary data.</text>
</comment>
<reference evidence="5" key="1">
    <citation type="journal article" date="2021" name="Microorganisms">
        <title>Acidisoma silvae sp. nov. and Acidisomacellulosilytica sp. nov., Two Acidophilic Bacteria Isolated from Decaying Wood, Hydrolyzing Cellulose and Producing Poly-3-hydroxybutyrate.</title>
        <authorList>
            <person name="Mieszkin S."/>
            <person name="Pouder E."/>
            <person name="Uroz S."/>
            <person name="Simon-Colin C."/>
            <person name="Alain K."/>
        </authorList>
    </citation>
    <scope>NUCLEOTIDE SEQUENCE</scope>
    <source>
        <strain evidence="5">HW T2.11</strain>
    </source>
</reference>
<evidence type="ECO:0000313" key="6">
    <source>
        <dbReference type="Proteomes" id="UP000708298"/>
    </source>
</evidence>
<keyword evidence="4" id="KW-0812">Transmembrane</keyword>
<proteinExistence type="inferred from homology"/>
<protein>
    <submittedName>
        <fullName evidence="5">Glucokinase</fullName>
        <ecNumber evidence="5">2.7.1.2</ecNumber>
    </submittedName>
</protein>
<dbReference type="GO" id="GO:0005524">
    <property type="term" value="F:ATP binding"/>
    <property type="evidence" value="ECO:0007669"/>
    <property type="project" value="InterPro"/>
</dbReference>
<dbReference type="PANTHER" id="PTHR47363:SF1">
    <property type="entry name" value="GLUCOKINASE"/>
    <property type="match status" value="1"/>
</dbReference>
<dbReference type="InterPro" id="IPR003836">
    <property type="entry name" value="Glucokinase"/>
</dbReference>
<dbReference type="Gene3D" id="3.30.420.40">
    <property type="match status" value="1"/>
</dbReference>
<dbReference type="GO" id="GO:0006096">
    <property type="term" value="P:glycolytic process"/>
    <property type="evidence" value="ECO:0007669"/>
    <property type="project" value="InterPro"/>
</dbReference>
<dbReference type="EMBL" id="JAESVB010000003">
    <property type="protein sequence ID" value="MCB8875124.1"/>
    <property type="molecule type" value="Genomic_DNA"/>
</dbReference>
<dbReference type="EC" id="2.7.1.2" evidence="5"/>
<keyword evidence="6" id="KW-1185">Reference proteome</keyword>
<dbReference type="CDD" id="cd24008">
    <property type="entry name" value="ASKHA_NBD_GLK"/>
    <property type="match status" value="1"/>
</dbReference>
<evidence type="ECO:0000256" key="3">
    <source>
        <dbReference type="RuleBase" id="RU004046"/>
    </source>
</evidence>
<organism evidence="5 6">
    <name type="scientific">Acidisoma silvae</name>
    <dbReference type="NCBI Taxonomy" id="2802396"/>
    <lineage>
        <taxon>Bacteria</taxon>
        <taxon>Pseudomonadati</taxon>
        <taxon>Pseudomonadota</taxon>
        <taxon>Alphaproteobacteria</taxon>
        <taxon>Acetobacterales</taxon>
        <taxon>Acidocellaceae</taxon>
        <taxon>Acidisoma</taxon>
    </lineage>
</organism>
<dbReference type="RefSeq" id="WP_227320798.1">
    <property type="nucleotide sequence ID" value="NZ_JAESVB010000003.1"/>
</dbReference>
<dbReference type="SUPFAM" id="SSF53067">
    <property type="entry name" value="Actin-like ATPase domain"/>
    <property type="match status" value="1"/>
</dbReference>
<dbReference type="PANTHER" id="PTHR47363">
    <property type="entry name" value="GLUCOKINASE"/>
    <property type="match status" value="1"/>
</dbReference>
<evidence type="ECO:0000256" key="2">
    <source>
        <dbReference type="ARBA" id="ARBA00022777"/>
    </source>
</evidence>
<dbReference type="AlphaFoldDB" id="A0A963YR29"/>
<accession>A0A963YR29</accession>
<evidence type="ECO:0000313" key="5">
    <source>
        <dbReference type="EMBL" id="MCB8875124.1"/>
    </source>
</evidence>
<keyword evidence="1 5" id="KW-0808">Transferase</keyword>
<evidence type="ECO:0000256" key="4">
    <source>
        <dbReference type="SAM" id="Phobius"/>
    </source>
</evidence>
<keyword evidence="2" id="KW-0418">Kinase</keyword>
<dbReference type="NCBIfam" id="TIGR00749">
    <property type="entry name" value="glk"/>
    <property type="match status" value="1"/>
</dbReference>
<dbReference type="Gene3D" id="3.40.367.20">
    <property type="match status" value="1"/>
</dbReference>
<gene>
    <name evidence="5" type="primary">glk</name>
    <name evidence="5" type="ORF">ASILVAE211_08025</name>
</gene>
<dbReference type="GO" id="GO:0004340">
    <property type="term" value="F:glucokinase activity"/>
    <property type="evidence" value="ECO:0007669"/>
    <property type="project" value="UniProtKB-EC"/>
</dbReference>
<keyword evidence="4" id="KW-0472">Membrane</keyword>